<dbReference type="CDD" id="cd20308">
    <property type="entry name" value="cupin_YdaE"/>
    <property type="match status" value="1"/>
</dbReference>
<evidence type="ECO:0000256" key="2">
    <source>
        <dbReference type="ARBA" id="ARBA00022723"/>
    </source>
</evidence>
<comment type="cofactor">
    <cofactor evidence="1">
        <name>Mn(2+)</name>
        <dbReference type="ChEBI" id="CHEBI:29035"/>
    </cofactor>
</comment>
<dbReference type="InterPro" id="IPR014710">
    <property type="entry name" value="RmlC-like_jellyroll"/>
</dbReference>
<name>A0A828ZT22_ENTFC</name>
<dbReference type="InterPro" id="IPR011051">
    <property type="entry name" value="RmlC_Cupin_sf"/>
</dbReference>
<dbReference type="InterPro" id="IPR010864">
    <property type="entry name" value="D-lyxose_isomer"/>
</dbReference>
<evidence type="ECO:0000256" key="7">
    <source>
        <dbReference type="ARBA" id="ARBA00044951"/>
    </source>
</evidence>
<protein>
    <recommendedName>
        <fullName evidence="8">D-lyxose ketol-isomerase</fullName>
        <ecNumber evidence="8">5.3.1.15</ecNumber>
    </recommendedName>
</protein>
<keyword evidence="3" id="KW-0464">Manganese</keyword>
<evidence type="ECO:0000256" key="5">
    <source>
        <dbReference type="ARBA" id="ARBA00023277"/>
    </source>
</evidence>
<comment type="catalytic activity">
    <reaction evidence="6">
        <text>D-lyxose = D-xylulose</text>
        <dbReference type="Rhea" id="RHEA:14201"/>
        <dbReference type="ChEBI" id="CHEBI:16789"/>
        <dbReference type="ChEBI" id="CHEBI:17140"/>
        <dbReference type="EC" id="5.3.1.15"/>
    </reaction>
</comment>
<evidence type="ECO:0000256" key="6">
    <source>
        <dbReference type="ARBA" id="ARBA00044907"/>
    </source>
</evidence>
<evidence type="ECO:0000313" key="9">
    <source>
        <dbReference type="EMBL" id="ELB03816.1"/>
    </source>
</evidence>
<keyword evidence="4" id="KW-0413">Isomerase</keyword>
<comment type="similarity">
    <text evidence="7">Belongs to the D-lyxose ketol-isomerase family.</text>
</comment>
<dbReference type="Proteomes" id="UP000010553">
    <property type="component" value="Unassembled WGS sequence"/>
</dbReference>
<dbReference type="AlphaFoldDB" id="A0A828ZT22"/>
<dbReference type="Pfam" id="PF07385">
    <property type="entry name" value="Lyx_isomer"/>
    <property type="match status" value="1"/>
</dbReference>
<dbReference type="GO" id="GO:0046872">
    <property type="term" value="F:metal ion binding"/>
    <property type="evidence" value="ECO:0007669"/>
    <property type="project" value="UniProtKB-KW"/>
</dbReference>
<evidence type="ECO:0000256" key="3">
    <source>
        <dbReference type="ARBA" id="ARBA00023211"/>
    </source>
</evidence>
<sequence length="168" mass="19475">MDYKKRVQQMFLDSGVVLKETELERIEYTDFGLGAIETEGLNLFVYENNERYCGKELVLLPYQTCPEHRHPPRDENEGKKETFRCRKGLVYLYVEGKETKKLSCIIPKGQERYYTAKKEIILHAGDQYTIEQNIKHWFQAGATGAVITEFSSSSDDPSDSFTNPAIYR</sequence>
<comment type="caution">
    <text evidence="9">The sequence shown here is derived from an EMBL/GenBank/DDBJ whole genome shotgun (WGS) entry which is preliminary data.</text>
</comment>
<gene>
    <name evidence="9" type="ORF">OIE_03782</name>
</gene>
<evidence type="ECO:0000313" key="10">
    <source>
        <dbReference type="Proteomes" id="UP000010553"/>
    </source>
</evidence>
<accession>A0A828ZT22</accession>
<organism evidence="9 10">
    <name type="scientific">Enterococcus faecium EnGen0003</name>
    <dbReference type="NCBI Taxonomy" id="1138901"/>
    <lineage>
        <taxon>Bacteria</taxon>
        <taxon>Bacillati</taxon>
        <taxon>Bacillota</taxon>
        <taxon>Bacilli</taxon>
        <taxon>Lactobacillales</taxon>
        <taxon>Enterococcaceae</taxon>
        <taxon>Enterococcus</taxon>
    </lineage>
</organism>
<dbReference type="SUPFAM" id="SSF51182">
    <property type="entry name" value="RmlC-like cupins"/>
    <property type="match status" value="1"/>
</dbReference>
<keyword evidence="2" id="KW-0479">Metal-binding</keyword>
<dbReference type="EMBL" id="AHXC01000003">
    <property type="protein sequence ID" value="ELB03816.1"/>
    <property type="molecule type" value="Genomic_DNA"/>
</dbReference>
<dbReference type="EC" id="5.3.1.15" evidence="8"/>
<proteinExistence type="inferred from homology"/>
<dbReference type="RefSeq" id="WP_002314603.1">
    <property type="nucleotide sequence ID" value="NZ_KB029685.1"/>
</dbReference>
<dbReference type="GO" id="GO:0047828">
    <property type="term" value="F:D-lyxose ketol-isomerase activity"/>
    <property type="evidence" value="ECO:0007669"/>
    <property type="project" value="UniProtKB-EC"/>
</dbReference>
<evidence type="ECO:0000256" key="1">
    <source>
        <dbReference type="ARBA" id="ARBA00001936"/>
    </source>
</evidence>
<dbReference type="Gene3D" id="2.60.120.10">
    <property type="entry name" value="Jelly Rolls"/>
    <property type="match status" value="1"/>
</dbReference>
<reference evidence="9 10" key="1">
    <citation type="submission" date="2012-12" db="EMBL/GenBank/DDBJ databases">
        <title>The Genome Sequence of Enterococcus faecium E1590.</title>
        <authorList>
            <consortium name="The Broad Institute Genome Sequencing Platform"/>
            <consortium name="The Broad Institute Genome Sequencing Center for Infectious Disease"/>
            <person name="Earl A.M."/>
            <person name="Gilmore M.S."/>
            <person name="van Schaik W."/>
            <person name="Lebreton F."/>
            <person name="Willems R.J."/>
            <person name="Walker B."/>
            <person name="Young S.K."/>
            <person name="Zeng Q."/>
            <person name="Gargeya S."/>
            <person name="Fitzgerald M."/>
            <person name="Haas B."/>
            <person name="Abouelleil A."/>
            <person name="Alvarado L."/>
            <person name="Arachchi H.M."/>
            <person name="Berlin A.M."/>
            <person name="Chapman S.B."/>
            <person name="Dewar J."/>
            <person name="Goldberg J."/>
            <person name="Griggs A."/>
            <person name="Gujja S."/>
            <person name="Hansen M."/>
            <person name="Howarth C."/>
            <person name="Imamovic A."/>
            <person name="Larimer J."/>
            <person name="McCowan C."/>
            <person name="Murphy C."/>
            <person name="Neiman D."/>
            <person name="Pearson M."/>
            <person name="Priest M."/>
            <person name="Roberts A."/>
            <person name="Saif S."/>
            <person name="Shea T."/>
            <person name="Sisk P."/>
            <person name="Sykes S."/>
            <person name="Wortman J."/>
            <person name="Nusbaum C."/>
            <person name="Birren B."/>
        </authorList>
    </citation>
    <scope>NUCLEOTIDE SEQUENCE [LARGE SCALE GENOMIC DNA]</scope>
    <source>
        <strain evidence="9 10">E1590</strain>
    </source>
</reference>
<evidence type="ECO:0000256" key="4">
    <source>
        <dbReference type="ARBA" id="ARBA00023235"/>
    </source>
</evidence>
<evidence type="ECO:0000256" key="8">
    <source>
        <dbReference type="ARBA" id="ARBA00044972"/>
    </source>
</evidence>
<keyword evidence="5" id="KW-0119">Carbohydrate metabolism</keyword>